<comment type="subunit">
    <text evidence="2">Associates exclusively with 100S ribosomes, which are dimers of 70S ribosomes.</text>
</comment>
<evidence type="ECO:0000313" key="7">
    <source>
        <dbReference type="EMBL" id="ADK85327.1"/>
    </source>
</evidence>
<dbReference type="GO" id="GO:0022627">
    <property type="term" value="C:cytosolic small ribosomal subunit"/>
    <property type="evidence" value="ECO:0007669"/>
    <property type="project" value="TreeGrafter"/>
</dbReference>
<dbReference type="NCBIfam" id="TIGR00741">
    <property type="entry name" value="yfiA"/>
    <property type="match status" value="1"/>
</dbReference>
<name>E1QL62_DESB2</name>
<dbReference type="Proteomes" id="UP000009047">
    <property type="component" value="Chromosome"/>
</dbReference>
<dbReference type="InterPro" id="IPR038416">
    <property type="entry name" value="Ribosom_S30AE_C_sf"/>
</dbReference>
<dbReference type="GO" id="GO:0043024">
    <property type="term" value="F:ribosomal small subunit binding"/>
    <property type="evidence" value="ECO:0007669"/>
    <property type="project" value="TreeGrafter"/>
</dbReference>
<dbReference type="eggNOG" id="COG1544">
    <property type="taxonomic scope" value="Bacteria"/>
</dbReference>
<proteinExistence type="inferred from homology"/>
<dbReference type="InterPro" id="IPR050574">
    <property type="entry name" value="HPF/YfiA_ribosome-assoc"/>
</dbReference>
<dbReference type="HAMAP" id="MF_00839">
    <property type="entry name" value="HPF"/>
    <property type="match status" value="1"/>
</dbReference>
<dbReference type="CDD" id="cd00552">
    <property type="entry name" value="RaiA"/>
    <property type="match status" value="1"/>
</dbReference>
<evidence type="ECO:0000256" key="4">
    <source>
        <dbReference type="HAMAP-Rule" id="MF_00839"/>
    </source>
</evidence>
<evidence type="ECO:0000256" key="5">
    <source>
        <dbReference type="SAM" id="Coils"/>
    </source>
</evidence>
<dbReference type="GO" id="GO:0045900">
    <property type="term" value="P:negative regulation of translational elongation"/>
    <property type="evidence" value="ECO:0007669"/>
    <property type="project" value="TreeGrafter"/>
</dbReference>
<dbReference type="HOGENOM" id="CLU_071472_0_3_7"/>
<evidence type="ECO:0000259" key="6">
    <source>
        <dbReference type="Pfam" id="PF16321"/>
    </source>
</evidence>
<evidence type="ECO:0000256" key="2">
    <source>
        <dbReference type="ARBA" id="ARBA00038695"/>
    </source>
</evidence>
<dbReference type="Pfam" id="PF02482">
    <property type="entry name" value="Ribosomal_S30AE"/>
    <property type="match status" value="1"/>
</dbReference>
<dbReference type="SUPFAM" id="SSF69754">
    <property type="entry name" value="Ribosome binding protein Y (YfiA homologue)"/>
    <property type="match status" value="1"/>
</dbReference>
<dbReference type="OrthoDB" id="9794975at2"/>
<dbReference type="InterPro" id="IPR034694">
    <property type="entry name" value="HPF_long/plastid"/>
</dbReference>
<comment type="subunit">
    <text evidence="4">Interacts with 100S ribosomes.</text>
</comment>
<dbReference type="InterPro" id="IPR032528">
    <property type="entry name" value="Ribosom_S30AE_C"/>
</dbReference>
<evidence type="ECO:0000313" key="8">
    <source>
        <dbReference type="Proteomes" id="UP000009047"/>
    </source>
</evidence>
<sequence length="180" mass="20403">MQIQVAFRNVEPSEAIKEYARDKVGKVQKYLDGPIEANVTLQVQKHRHEVDVNIFAGGLKIHGSETTGDLYSAIDLVMDKLERQLRRYRDKLTNFGRNGRKGREVPYQVAVYQPEALVDSPQPATVMSESLTAKPMDVDEAAMQLDLSEDDFMVFINARTDTLNVIYRRSDGNFGLIEPQ</sequence>
<keyword evidence="8" id="KW-1185">Reference proteome</keyword>
<reference evidence="7 8" key="1">
    <citation type="journal article" date="2010" name="Stand. Genomic Sci.">
        <title>Complete genome sequence of Desulfarculus baarsii type strain (2st14).</title>
        <authorList>
            <person name="Sun H."/>
            <person name="Spring S."/>
            <person name="Lapidus A."/>
            <person name="Davenport K."/>
            <person name="Del Rio T.G."/>
            <person name="Tice H."/>
            <person name="Nolan M."/>
            <person name="Copeland A."/>
            <person name="Cheng J.F."/>
            <person name="Lucas S."/>
            <person name="Tapia R."/>
            <person name="Goodwin L."/>
            <person name="Pitluck S."/>
            <person name="Ivanova N."/>
            <person name="Pagani I."/>
            <person name="Mavromatis K."/>
            <person name="Ovchinnikova G."/>
            <person name="Pati A."/>
            <person name="Chen A."/>
            <person name="Palaniappan K."/>
            <person name="Hauser L."/>
            <person name="Chang Y.J."/>
            <person name="Jeffries C.D."/>
            <person name="Detter J.C."/>
            <person name="Han C."/>
            <person name="Rohde M."/>
            <person name="Brambilla E."/>
            <person name="Goker M."/>
            <person name="Woyke T."/>
            <person name="Bristow J."/>
            <person name="Eisen J.A."/>
            <person name="Markowitz V."/>
            <person name="Hugenholtz P."/>
            <person name="Kyrpides N.C."/>
            <person name="Klenk H.P."/>
            <person name="Land M."/>
        </authorList>
    </citation>
    <scope>NUCLEOTIDE SEQUENCE [LARGE SCALE GENOMIC DNA]</scope>
    <source>
        <strain evidence="8">ATCC 33931 / DSM 2075 / LMG 7858 / VKM B-1802 / 2st14</strain>
    </source>
</reference>
<dbReference type="EMBL" id="CP002085">
    <property type="protein sequence ID" value="ADK85327.1"/>
    <property type="molecule type" value="Genomic_DNA"/>
</dbReference>
<dbReference type="PANTHER" id="PTHR33231">
    <property type="entry name" value="30S RIBOSOMAL PROTEIN"/>
    <property type="match status" value="1"/>
</dbReference>
<dbReference type="InterPro" id="IPR003489">
    <property type="entry name" value="RHF/RaiA"/>
</dbReference>
<organism evidence="7 8">
    <name type="scientific">Desulfarculus baarsii (strain ATCC 33931 / DSM 2075 / LMG 7858 / VKM B-1802 / 2st14)</name>
    <dbReference type="NCBI Taxonomy" id="644282"/>
    <lineage>
        <taxon>Bacteria</taxon>
        <taxon>Pseudomonadati</taxon>
        <taxon>Thermodesulfobacteriota</taxon>
        <taxon>Desulfarculia</taxon>
        <taxon>Desulfarculales</taxon>
        <taxon>Desulfarculaceae</taxon>
        <taxon>Desulfarculus</taxon>
    </lineage>
</organism>
<dbReference type="PANTHER" id="PTHR33231:SF1">
    <property type="entry name" value="30S RIBOSOMAL PROTEIN"/>
    <property type="match status" value="1"/>
</dbReference>
<keyword evidence="1 4" id="KW-0810">Translation regulation</keyword>
<dbReference type="AlphaFoldDB" id="E1QL62"/>
<dbReference type="KEGG" id="dbr:Deba_1962"/>
<dbReference type="Gene3D" id="3.30.505.50">
    <property type="entry name" value="Sigma 54 modulation/S30EA ribosomal protein, C-terminal domain"/>
    <property type="match status" value="1"/>
</dbReference>
<feature type="coiled-coil region" evidence="5">
    <location>
        <begin position="71"/>
        <end position="98"/>
    </location>
</feature>
<comment type="function">
    <text evidence="4">Required for dimerization of active 70S ribosomes into 100S ribosomes in stationary phase; 100S ribosomes are translationally inactive and sometimes present during exponential growth.</text>
</comment>
<dbReference type="Gene3D" id="3.30.160.100">
    <property type="entry name" value="Ribosome hibernation promotion factor-like"/>
    <property type="match status" value="1"/>
</dbReference>
<keyword evidence="4" id="KW-0963">Cytoplasm</keyword>
<keyword evidence="5" id="KW-0175">Coiled coil</keyword>
<feature type="domain" description="Sigma 54 modulation/S30EA ribosomal protein C-terminal" evidence="6">
    <location>
        <begin position="123"/>
        <end position="176"/>
    </location>
</feature>
<comment type="subcellular location">
    <subcellularLocation>
        <location evidence="4">Cytoplasm</location>
    </subcellularLocation>
</comment>
<dbReference type="RefSeq" id="WP_013258768.1">
    <property type="nucleotide sequence ID" value="NC_014365.1"/>
</dbReference>
<evidence type="ECO:0000256" key="3">
    <source>
        <dbReference type="ARBA" id="ARBA00041148"/>
    </source>
</evidence>
<dbReference type="STRING" id="644282.Deba_1962"/>
<dbReference type="Pfam" id="PF16321">
    <property type="entry name" value="Ribosom_S30AE_C"/>
    <property type="match status" value="1"/>
</dbReference>
<protein>
    <recommendedName>
        <fullName evidence="3 4">Ribosome hibernation promoting factor</fullName>
        <shortName evidence="4">HPF</shortName>
    </recommendedName>
</protein>
<comment type="similarity">
    <text evidence="4">Belongs to the HPF/YfiA ribosome-associated protein family. Long HPF subfamily.</text>
</comment>
<accession>E1QL62</accession>
<gene>
    <name evidence="4" type="primary">hpf</name>
    <name evidence="7" type="ordered locus">Deba_1962</name>
</gene>
<evidence type="ECO:0000256" key="1">
    <source>
        <dbReference type="ARBA" id="ARBA00022845"/>
    </source>
</evidence>
<dbReference type="InterPro" id="IPR036567">
    <property type="entry name" value="RHF-like"/>
</dbReference>